<sequence length="210" mass="23566">MADNPVKLAVVTGSHPFDVPNFHTLFRGLDGVAAYIQHMEDFATSPEDIRDGYDAVLFYHMLMETPSDGVAAALEHLGETSQGLFVLHHAILAYPQWQLWTDITRLVDRSFGFHPEQQLHIEIADADHPVTAATAAWDMGDETYTMPDPTDTHVLATTEHDKCMKTIAWAHQHKNARVFCFQSGHDNVTWADANFQTILQRGILWTAGKL</sequence>
<dbReference type="Pfam" id="PF06283">
    <property type="entry name" value="ThuA"/>
    <property type="match status" value="1"/>
</dbReference>
<dbReference type="PANTHER" id="PTHR40469">
    <property type="entry name" value="SECRETED GLYCOSYL HYDROLASE"/>
    <property type="match status" value="1"/>
</dbReference>
<accession>A0A0F9VAZ1</accession>
<proteinExistence type="predicted"/>
<evidence type="ECO:0000313" key="2">
    <source>
        <dbReference type="EMBL" id="KKN96927.1"/>
    </source>
</evidence>
<dbReference type="InterPro" id="IPR029010">
    <property type="entry name" value="ThuA-like"/>
</dbReference>
<protein>
    <recommendedName>
        <fullName evidence="1">ThuA-like domain-containing protein</fullName>
    </recommendedName>
</protein>
<dbReference type="Gene3D" id="3.40.50.880">
    <property type="match status" value="1"/>
</dbReference>
<organism evidence="2">
    <name type="scientific">marine sediment metagenome</name>
    <dbReference type="NCBI Taxonomy" id="412755"/>
    <lineage>
        <taxon>unclassified sequences</taxon>
        <taxon>metagenomes</taxon>
        <taxon>ecological metagenomes</taxon>
    </lineage>
</organism>
<gene>
    <name evidence="2" type="ORF">LCGC14_0161770</name>
</gene>
<evidence type="ECO:0000259" key="1">
    <source>
        <dbReference type="Pfam" id="PF06283"/>
    </source>
</evidence>
<dbReference type="AlphaFoldDB" id="A0A0F9VAZ1"/>
<dbReference type="PANTHER" id="PTHR40469:SF2">
    <property type="entry name" value="GALACTOSE-BINDING DOMAIN-LIKE SUPERFAMILY PROTEIN"/>
    <property type="match status" value="1"/>
</dbReference>
<feature type="domain" description="ThuA-like" evidence="1">
    <location>
        <begin position="51"/>
        <end position="206"/>
    </location>
</feature>
<dbReference type="SUPFAM" id="SSF52317">
    <property type="entry name" value="Class I glutamine amidotransferase-like"/>
    <property type="match status" value="1"/>
</dbReference>
<name>A0A0F9VAZ1_9ZZZZ</name>
<dbReference type="InterPro" id="IPR029062">
    <property type="entry name" value="Class_I_gatase-like"/>
</dbReference>
<comment type="caution">
    <text evidence="2">The sequence shown here is derived from an EMBL/GenBank/DDBJ whole genome shotgun (WGS) entry which is preliminary data.</text>
</comment>
<reference evidence="2" key="1">
    <citation type="journal article" date="2015" name="Nature">
        <title>Complex archaea that bridge the gap between prokaryotes and eukaryotes.</title>
        <authorList>
            <person name="Spang A."/>
            <person name="Saw J.H."/>
            <person name="Jorgensen S.L."/>
            <person name="Zaremba-Niedzwiedzka K."/>
            <person name="Martijn J."/>
            <person name="Lind A.E."/>
            <person name="van Eijk R."/>
            <person name="Schleper C."/>
            <person name="Guy L."/>
            <person name="Ettema T.J."/>
        </authorList>
    </citation>
    <scope>NUCLEOTIDE SEQUENCE</scope>
</reference>
<dbReference type="EMBL" id="LAZR01000061">
    <property type="protein sequence ID" value="KKN96927.1"/>
    <property type="molecule type" value="Genomic_DNA"/>
</dbReference>